<dbReference type="AlphaFoldDB" id="A0AAD8Y3E3"/>
<dbReference type="PROSITE" id="PS51384">
    <property type="entry name" value="FAD_FR"/>
    <property type="match status" value="1"/>
</dbReference>
<organism evidence="10 11">
    <name type="scientific">Skeletonema marinoi</name>
    <dbReference type="NCBI Taxonomy" id="267567"/>
    <lineage>
        <taxon>Eukaryota</taxon>
        <taxon>Sar</taxon>
        <taxon>Stramenopiles</taxon>
        <taxon>Ochrophyta</taxon>
        <taxon>Bacillariophyta</taxon>
        <taxon>Coscinodiscophyceae</taxon>
        <taxon>Thalassiosirophycidae</taxon>
        <taxon>Thalassiosirales</taxon>
        <taxon>Skeletonemataceae</taxon>
        <taxon>Skeletonema</taxon>
        <taxon>Skeletonema marinoi-dohrnii complex</taxon>
    </lineage>
</organism>
<dbReference type="InterPro" id="IPR011992">
    <property type="entry name" value="EF-hand-dom_pair"/>
</dbReference>
<dbReference type="FunFam" id="1.10.238.10:FF:000001">
    <property type="entry name" value="Calmodulin 1"/>
    <property type="match status" value="1"/>
</dbReference>
<evidence type="ECO:0000256" key="2">
    <source>
        <dbReference type="ARBA" id="ARBA00022692"/>
    </source>
</evidence>
<dbReference type="PROSITE" id="PS50222">
    <property type="entry name" value="EF_HAND_2"/>
    <property type="match status" value="4"/>
</dbReference>
<dbReference type="Pfam" id="PF01794">
    <property type="entry name" value="Ferric_reduct"/>
    <property type="match status" value="1"/>
</dbReference>
<evidence type="ECO:0000259" key="9">
    <source>
        <dbReference type="PROSITE" id="PS51384"/>
    </source>
</evidence>
<dbReference type="PANTHER" id="PTHR11972">
    <property type="entry name" value="NADPH OXIDASE"/>
    <property type="match status" value="1"/>
</dbReference>
<dbReference type="GO" id="GO:0005886">
    <property type="term" value="C:plasma membrane"/>
    <property type="evidence" value="ECO:0007669"/>
    <property type="project" value="TreeGrafter"/>
</dbReference>
<dbReference type="SUPFAM" id="SSF63380">
    <property type="entry name" value="Riboflavin synthase domain-like"/>
    <property type="match status" value="1"/>
</dbReference>
<gene>
    <name evidence="10" type="ORF">QTG54_010119</name>
</gene>
<keyword evidence="2 7" id="KW-0812">Transmembrane</keyword>
<evidence type="ECO:0000259" key="8">
    <source>
        <dbReference type="PROSITE" id="PS50222"/>
    </source>
</evidence>
<keyword evidence="6 7" id="KW-0472">Membrane</keyword>
<dbReference type="Gene3D" id="2.40.30.10">
    <property type="entry name" value="Translation factors"/>
    <property type="match status" value="1"/>
</dbReference>
<evidence type="ECO:0000313" key="10">
    <source>
        <dbReference type="EMBL" id="KAK1738803.1"/>
    </source>
</evidence>
<dbReference type="InterPro" id="IPR017938">
    <property type="entry name" value="Riboflavin_synthase-like_b-brl"/>
</dbReference>
<dbReference type="SMART" id="SM00054">
    <property type="entry name" value="EFh"/>
    <property type="match status" value="4"/>
</dbReference>
<feature type="transmembrane region" description="Helical" evidence="7">
    <location>
        <begin position="100"/>
        <end position="120"/>
    </location>
</feature>
<keyword evidence="3" id="KW-0106">Calcium</keyword>
<evidence type="ECO:0000313" key="11">
    <source>
        <dbReference type="Proteomes" id="UP001224775"/>
    </source>
</evidence>
<evidence type="ECO:0000256" key="4">
    <source>
        <dbReference type="ARBA" id="ARBA00022989"/>
    </source>
</evidence>
<keyword evidence="5" id="KW-0560">Oxidoreductase</keyword>
<dbReference type="CDD" id="cd00051">
    <property type="entry name" value="EFh"/>
    <property type="match status" value="3"/>
</dbReference>
<comment type="caution">
    <text evidence="10">The sequence shown here is derived from an EMBL/GenBank/DDBJ whole genome shotgun (WGS) entry which is preliminary data.</text>
</comment>
<accession>A0AAD8Y3E3</accession>
<dbReference type="SUPFAM" id="SSF47473">
    <property type="entry name" value="EF-hand"/>
    <property type="match status" value="1"/>
</dbReference>
<dbReference type="InterPro" id="IPR018247">
    <property type="entry name" value="EF_Hand_1_Ca_BS"/>
</dbReference>
<dbReference type="InterPro" id="IPR013130">
    <property type="entry name" value="Fe3_Rdtase_TM_dom"/>
</dbReference>
<keyword evidence="4 7" id="KW-1133">Transmembrane helix</keyword>
<keyword evidence="11" id="KW-1185">Reference proteome</keyword>
<dbReference type="GO" id="GO:0016491">
    <property type="term" value="F:oxidoreductase activity"/>
    <property type="evidence" value="ECO:0007669"/>
    <property type="project" value="UniProtKB-KW"/>
</dbReference>
<comment type="subcellular location">
    <subcellularLocation>
        <location evidence="1">Membrane</location>
        <topology evidence="1">Multi-pass membrane protein</topology>
    </subcellularLocation>
</comment>
<dbReference type="CDD" id="cd06186">
    <property type="entry name" value="NOX_Duox_like_FAD_NADP"/>
    <property type="match status" value="1"/>
</dbReference>
<proteinExistence type="predicted"/>
<dbReference type="Gene3D" id="1.10.238.10">
    <property type="entry name" value="EF-hand"/>
    <property type="match status" value="2"/>
</dbReference>
<sequence>MRTETETLITKSSWRCSKGLRYQGREEAAAAAAAEKGGPSKKRFDYGGNLRRRQAADVVHKHLSLSHFALIKFQQQENAVPEGAPRYWAKRLVPPIEFGSMHAILFQMALIPFTMSRYTIAAFSNSRLNKYLPLDKALRIHIHLGYTMVSIVFSATIVFFIFFGLSCAEGEEAFCAKFTSEIMITGYCILGLLLLMAGTAFFRHSIPYEVFYGVHFLFLAMYAIAVAHTIDVGQRSGKKDRSQTFKWFAAPLIYYLCDYAMMWFNQRFKTRVTSFTTVEGHDGSKMLILKMKRPSLFMFQPGQYAFLRVESIDRTWHPFSIASDPDSNAVEFYIEVIGEGSWTERLWTKLKNQDKHQTMNIDLLGPYGTALVKDSSYTNIVAIGTGTGKYYTVNLPAHDHCSSHIPISILYIPGIVPCTSLLKQHVRKMVMMDPVHYFAEHSEQKKRNINIICAQEDKNGSLVSYLVLALKRFMSSNQHRDYRTGRNFVAFEWLHHLSLLSEDIGYCGSTGFEGVCRTVGVGVEKPISDSSLNVNINMETASDDLCPNSNLEAGTAVSAPDLFLTEAFNNADVDGDGKLSYEELKDLLQSLGLEEDELKLNEFVRAVDKDNDGTIDLVEFQSIIDKLSTKASSFEQHLREMFELYDDDGSGDIDQHELRSLMAQLGIDLTDEELSAMIAEADADGDGDIDYEEFVALFKGIKVSGEEKKQQQQQQQKRVVLQRKDSITGGIFDDAKQLMSSLRFDQVPATRECRTRRGTKILGEKTRSAH</sequence>
<dbReference type="EMBL" id="JATAAI010000019">
    <property type="protein sequence ID" value="KAK1738803.1"/>
    <property type="molecule type" value="Genomic_DNA"/>
</dbReference>
<name>A0AAD8Y3E3_9STRA</name>
<reference evidence="10" key="1">
    <citation type="submission" date="2023-06" db="EMBL/GenBank/DDBJ databases">
        <title>Survivors Of The Sea: Transcriptome response of Skeletonema marinoi to long-term dormancy.</title>
        <authorList>
            <person name="Pinder M.I.M."/>
            <person name="Kourtchenko O."/>
            <person name="Robertson E.K."/>
            <person name="Larsson T."/>
            <person name="Maumus F."/>
            <person name="Osuna-Cruz C.M."/>
            <person name="Vancaester E."/>
            <person name="Stenow R."/>
            <person name="Vandepoele K."/>
            <person name="Ploug H."/>
            <person name="Bruchert V."/>
            <person name="Godhe A."/>
            <person name="Topel M."/>
        </authorList>
    </citation>
    <scope>NUCLEOTIDE SEQUENCE</scope>
    <source>
        <strain evidence="10">R05AC</strain>
    </source>
</reference>
<feature type="transmembrane region" description="Helical" evidence="7">
    <location>
        <begin position="245"/>
        <end position="264"/>
    </location>
</feature>
<evidence type="ECO:0000256" key="3">
    <source>
        <dbReference type="ARBA" id="ARBA00022837"/>
    </source>
</evidence>
<dbReference type="InterPro" id="IPR017927">
    <property type="entry name" value="FAD-bd_FR_type"/>
</dbReference>
<dbReference type="Pfam" id="PF08022">
    <property type="entry name" value="FAD_binding_8"/>
    <property type="match status" value="1"/>
</dbReference>
<feature type="transmembrane region" description="Helical" evidence="7">
    <location>
        <begin position="184"/>
        <end position="204"/>
    </location>
</feature>
<dbReference type="InterPro" id="IPR013112">
    <property type="entry name" value="FAD-bd_8"/>
</dbReference>
<feature type="domain" description="EF-hand" evidence="8">
    <location>
        <begin position="669"/>
        <end position="704"/>
    </location>
</feature>
<feature type="transmembrane region" description="Helical" evidence="7">
    <location>
        <begin position="210"/>
        <end position="233"/>
    </location>
</feature>
<dbReference type="InterPro" id="IPR050369">
    <property type="entry name" value="RBOH/FRE"/>
</dbReference>
<evidence type="ECO:0000256" key="6">
    <source>
        <dbReference type="ARBA" id="ARBA00023136"/>
    </source>
</evidence>
<protein>
    <submittedName>
        <fullName evidence="10">Ferric reductase family protein</fullName>
    </submittedName>
</protein>
<dbReference type="InterPro" id="IPR002048">
    <property type="entry name" value="EF_hand_dom"/>
</dbReference>
<evidence type="ECO:0000256" key="1">
    <source>
        <dbReference type="ARBA" id="ARBA00004141"/>
    </source>
</evidence>
<feature type="domain" description="EF-hand" evidence="8">
    <location>
        <begin position="559"/>
        <end position="594"/>
    </location>
</feature>
<evidence type="ECO:0000256" key="7">
    <source>
        <dbReference type="SAM" id="Phobius"/>
    </source>
</evidence>
<dbReference type="GO" id="GO:0005509">
    <property type="term" value="F:calcium ion binding"/>
    <property type="evidence" value="ECO:0007669"/>
    <property type="project" value="InterPro"/>
</dbReference>
<dbReference type="Pfam" id="PF13499">
    <property type="entry name" value="EF-hand_7"/>
    <property type="match status" value="2"/>
</dbReference>
<feature type="domain" description="FAD-binding FR-type" evidence="9">
    <location>
        <begin position="265"/>
        <end position="373"/>
    </location>
</feature>
<dbReference type="PROSITE" id="PS00018">
    <property type="entry name" value="EF_HAND_1"/>
    <property type="match status" value="4"/>
</dbReference>
<dbReference type="Proteomes" id="UP001224775">
    <property type="component" value="Unassembled WGS sequence"/>
</dbReference>
<feature type="domain" description="EF-hand" evidence="8">
    <location>
        <begin position="633"/>
        <end position="668"/>
    </location>
</feature>
<feature type="transmembrane region" description="Helical" evidence="7">
    <location>
        <begin position="140"/>
        <end position="163"/>
    </location>
</feature>
<evidence type="ECO:0000256" key="5">
    <source>
        <dbReference type="ARBA" id="ARBA00023002"/>
    </source>
</evidence>
<feature type="domain" description="EF-hand" evidence="8">
    <location>
        <begin position="595"/>
        <end position="630"/>
    </location>
</feature>